<evidence type="ECO:0000313" key="1">
    <source>
        <dbReference type="EMBL" id="MFC3206336.1"/>
    </source>
</evidence>
<organism evidence="1 2">
    <name type="scientific">Aquamicrobium soli</name>
    <dbReference type="NCBI Taxonomy" id="1811518"/>
    <lineage>
        <taxon>Bacteria</taxon>
        <taxon>Pseudomonadati</taxon>
        <taxon>Pseudomonadota</taxon>
        <taxon>Alphaproteobacteria</taxon>
        <taxon>Hyphomicrobiales</taxon>
        <taxon>Phyllobacteriaceae</taxon>
        <taxon>Aquamicrobium</taxon>
    </lineage>
</organism>
<name>A0ABV7KBH5_9HYPH</name>
<comment type="caution">
    <text evidence="1">The sequence shown here is derived from an EMBL/GenBank/DDBJ whole genome shotgun (WGS) entry which is preliminary data.</text>
</comment>
<accession>A0ABV7KBH5</accession>
<proteinExistence type="predicted"/>
<sequence>MGWAYHRWQTNEGHCTSGRRLQRPASRALYGSSLPAGKLYESGRAFVPFVKSDLYERLHDSLPKKDREALAETNALRRAAADAAAAANAEPESFTLPDDWSKIVVGDLVLAYDAEGEAWFEAYIVEVKGVHDLLLRWRGWPDLPNFVRTRTCIALMHPSYPINTAR</sequence>
<evidence type="ECO:0000313" key="2">
    <source>
        <dbReference type="Proteomes" id="UP001595583"/>
    </source>
</evidence>
<reference evidence="2" key="1">
    <citation type="journal article" date="2019" name="Int. J. Syst. Evol. Microbiol.">
        <title>The Global Catalogue of Microorganisms (GCM) 10K type strain sequencing project: providing services to taxonomists for standard genome sequencing and annotation.</title>
        <authorList>
            <consortium name="The Broad Institute Genomics Platform"/>
            <consortium name="The Broad Institute Genome Sequencing Center for Infectious Disease"/>
            <person name="Wu L."/>
            <person name="Ma J."/>
        </authorList>
    </citation>
    <scope>NUCLEOTIDE SEQUENCE [LARGE SCALE GENOMIC DNA]</scope>
    <source>
        <strain evidence="2">KCTC 52165</strain>
    </source>
</reference>
<dbReference type="Proteomes" id="UP001595583">
    <property type="component" value="Unassembled WGS sequence"/>
</dbReference>
<gene>
    <name evidence="1" type="ORF">ACFOHJ_08960</name>
</gene>
<dbReference type="EMBL" id="JBHRTK010000010">
    <property type="protein sequence ID" value="MFC3206336.1"/>
    <property type="molecule type" value="Genomic_DNA"/>
</dbReference>
<protein>
    <submittedName>
        <fullName evidence="1">Uncharacterized protein</fullName>
    </submittedName>
</protein>
<dbReference type="RefSeq" id="WP_378220147.1">
    <property type="nucleotide sequence ID" value="NZ_JBHRTK010000010.1"/>
</dbReference>
<keyword evidence="2" id="KW-1185">Reference proteome</keyword>